<dbReference type="PANTHER" id="PTHR34597">
    <property type="entry name" value="SLR1661 PROTEIN"/>
    <property type="match status" value="1"/>
</dbReference>
<proteinExistence type="predicted"/>
<comment type="caution">
    <text evidence="3">The sequence shown here is derived from an EMBL/GenBank/DDBJ whole genome shotgun (WGS) entry which is preliminary data.</text>
</comment>
<evidence type="ECO:0000256" key="1">
    <source>
        <dbReference type="SAM" id="MobiDB-lite"/>
    </source>
</evidence>
<feature type="region of interest" description="Disordered" evidence="1">
    <location>
        <begin position="148"/>
        <end position="191"/>
    </location>
</feature>
<evidence type="ECO:0000313" key="3">
    <source>
        <dbReference type="EMBL" id="GGC72917.1"/>
    </source>
</evidence>
<gene>
    <name evidence="3" type="ORF">GCM10011400_71300</name>
</gene>
<feature type="compositionally biased region" description="Basic and acidic residues" evidence="1">
    <location>
        <begin position="148"/>
        <end position="175"/>
    </location>
</feature>
<dbReference type="InterPro" id="IPR051544">
    <property type="entry name" value="TPS_OM_transporter"/>
</dbReference>
<sequence length="191" mass="21812">MITVKRTKPWSLAAGADDSGLKSTGQFQGNVSLTLDNPFGLSDLLNIGCNHDITGHTSQYGTHGSSAYYSIPWGNWTFTTTASQYDYHQQIAGAFSTLVSSGKSSTFDVKTEYQFYRNQVQKNTVEFRVGKRFSEAFINGTEIDVQHEPTRCHRDEPDERRWIDHAARDRHDGPRRERHARQRQRWGDPDQ</sequence>
<dbReference type="PANTHER" id="PTHR34597:SF3">
    <property type="entry name" value="OUTER MEMBRANE TRANSPORTER CDIB"/>
    <property type="match status" value="1"/>
</dbReference>
<accession>A0ABQ1NEB4</accession>
<dbReference type="EMBL" id="BMHL01000024">
    <property type="protein sequence ID" value="GGC72917.1"/>
    <property type="molecule type" value="Genomic_DNA"/>
</dbReference>
<evidence type="ECO:0000259" key="2">
    <source>
        <dbReference type="Pfam" id="PF03865"/>
    </source>
</evidence>
<organism evidence="3 4">
    <name type="scientific">Paraburkholderia caffeinilytica</name>
    <dbReference type="NCBI Taxonomy" id="1761016"/>
    <lineage>
        <taxon>Bacteria</taxon>
        <taxon>Pseudomonadati</taxon>
        <taxon>Pseudomonadota</taxon>
        <taxon>Betaproteobacteria</taxon>
        <taxon>Burkholderiales</taxon>
        <taxon>Burkholderiaceae</taxon>
        <taxon>Paraburkholderia</taxon>
    </lineage>
</organism>
<keyword evidence="4" id="KW-1185">Reference proteome</keyword>
<dbReference type="InterPro" id="IPR005565">
    <property type="entry name" value="Hemolysn_activator_HlyB_C"/>
</dbReference>
<protein>
    <recommendedName>
        <fullName evidence="2">Haemolysin activator HlyB C-terminal domain-containing protein</fullName>
    </recommendedName>
</protein>
<dbReference type="Gene3D" id="2.40.160.50">
    <property type="entry name" value="membrane protein fhac: a member of the omp85/tpsb transporter family"/>
    <property type="match status" value="1"/>
</dbReference>
<name>A0ABQ1NEB4_9BURK</name>
<dbReference type="Proteomes" id="UP000602004">
    <property type="component" value="Unassembled WGS sequence"/>
</dbReference>
<feature type="domain" description="Haemolysin activator HlyB C-terminal" evidence="2">
    <location>
        <begin position="2"/>
        <end position="150"/>
    </location>
</feature>
<dbReference type="RefSeq" id="WP_229758409.1">
    <property type="nucleotide sequence ID" value="NZ_CADIKJ010000036.1"/>
</dbReference>
<reference evidence="4" key="1">
    <citation type="journal article" date="2019" name="Int. J. Syst. Evol. Microbiol.">
        <title>The Global Catalogue of Microorganisms (GCM) 10K type strain sequencing project: providing services to taxonomists for standard genome sequencing and annotation.</title>
        <authorList>
            <consortium name="The Broad Institute Genomics Platform"/>
            <consortium name="The Broad Institute Genome Sequencing Center for Infectious Disease"/>
            <person name="Wu L."/>
            <person name="Ma J."/>
        </authorList>
    </citation>
    <scope>NUCLEOTIDE SEQUENCE [LARGE SCALE GENOMIC DNA]</scope>
    <source>
        <strain evidence="4">CGMCC 1.15103</strain>
    </source>
</reference>
<dbReference type="Pfam" id="PF03865">
    <property type="entry name" value="ShlB"/>
    <property type="match status" value="1"/>
</dbReference>
<evidence type="ECO:0000313" key="4">
    <source>
        <dbReference type="Proteomes" id="UP000602004"/>
    </source>
</evidence>